<feature type="coiled-coil region" evidence="1">
    <location>
        <begin position="173"/>
        <end position="200"/>
    </location>
</feature>
<dbReference type="Proteomes" id="UP000585474">
    <property type="component" value="Unassembled WGS sequence"/>
</dbReference>
<evidence type="ECO:0000313" key="4">
    <source>
        <dbReference type="Proteomes" id="UP000585474"/>
    </source>
</evidence>
<protein>
    <submittedName>
        <fullName evidence="3">Uncharacterized protein</fullName>
    </submittedName>
</protein>
<reference evidence="4" key="1">
    <citation type="submission" date="2019-07" db="EMBL/GenBank/DDBJ databases">
        <title>De Novo Assembly of kiwifruit Actinidia rufa.</title>
        <authorList>
            <person name="Sugita-Konishi S."/>
            <person name="Sato K."/>
            <person name="Mori E."/>
            <person name="Abe Y."/>
            <person name="Kisaki G."/>
            <person name="Hamano K."/>
            <person name="Suezawa K."/>
            <person name="Otani M."/>
            <person name="Fukuda T."/>
            <person name="Manabe T."/>
            <person name="Gomi K."/>
            <person name="Tabuchi M."/>
            <person name="Akimitsu K."/>
            <person name="Kataoka I."/>
        </authorList>
    </citation>
    <scope>NUCLEOTIDE SEQUENCE [LARGE SCALE GENOMIC DNA]</scope>
    <source>
        <strain evidence="4">cv. Fuchu</strain>
    </source>
</reference>
<keyword evidence="1" id="KW-0175">Coiled coil</keyword>
<evidence type="ECO:0000256" key="2">
    <source>
        <dbReference type="SAM" id="MobiDB-lite"/>
    </source>
</evidence>
<proteinExistence type="predicted"/>
<gene>
    <name evidence="3" type="ORF">Acr_00g0074570</name>
</gene>
<evidence type="ECO:0000313" key="3">
    <source>
        <dbReference type="EMBL" id="GFS41479.1"/>
    </source>
</evidence>
<sequence>MNPSFVLRGLHGTEDLTFRHKGVWYIRFSLLCISATGRAVDSIDMTVLTPLFVNFPQTAPLVRLCVRDLTEWKSKVDTHGRLFPLVTGSVLRAGCNVSQATHRQRSTRTLMRQRSCQSMGSSPNPTSANQLGTHHPAAGLFVREGAVREPQIDLSTPSVSLVREKVVDLKRHKESFDLATEKFEKEVAELKRKKNLAKKLAIDEFKASKEYRESVEEEASPYSARGSTCTKSSFAFVSLTSTSTTYKSC</sequence>
<accession>A0A7J0DSK6</accession>
<name>A0A7J0DSK6_9ERIC</name>
<comment type="caution">
    <text evidence="3">The sequence shown here is derived from an EMBL/GenBank/DDBJ whole genome shotgun (WGS) entry which is preliminary data.</text>
</comment>
<feature type="compositionally biased region" description="Polar residues" evidence="2">
    <location>
        <begin position="114"/>
        <end position="132"/>
    </location>
</feature>
<dbReference type="EMBL" id="BJWL01000377">
    <property type="protein sequence ID" value="GFS41479.1"/>
    <property type="molecule type" value="Genomic_DNA"/>
</dbReference>
<keyword evidence="4" id="KW-1185">Reference proteome</keyword>
<feature type="region of interest" description="Disordered" evidence="2">
    <location>
        <begin position="114"/>
        <end position="133"/>
    </location>
</feature>
<dbReference type="AlphaFoldDB" id="A0A7J0DSK6"/>
<organism evidence="3 4">
    <name type="scientific">Actinidia rufa</name>
    <dbReference type="NCBI Taxonomy" id="165716"/>
    <lineage>
        <taxon>Eukaryota</taxon>
        <taxon>Viridiplantae</taxon>
        <taxon>Streptophyta</taxon>
        <taxon>Embryophyta</taxon>
        <taxon>Tracheophyta</taxon>
        <taxon>Spermatophyta</taxon>
        <taxon>Magnoliopsida</taxon>
        <taxon>eudicotyledons</taxon>
        <taxon>Gunneridae</taxon>
        <taxon>Pentapetalae</taxon>
        <taxon>asterids</taxon>
        <taxon>Ericales</taxon>
        <taxon>Actinidiaceae</taxon>
        <taxon>Actinidia</taxon>
    </lineage>
</organism>
<evidence type="ECO:0000256" key="1">
    <source>
        <dbReference type="SAM" id="Coils"/>
    </source>
</evidence>